<sequence length="679" mass="77557">MACLNLPVDIRYKPENMYIACIIPGPKEPHLTQSNHFIRPLVDDLKASWERGTQFSHNPTRTVRSALACAVCDLVGARKLSCSAGVTSNHICTVCDCSGRGDYGRTDYDHWKTKERATTLEAATEWRDARSTSAQTKLFSKNGVRWCELWRLPYWDPAKQLVIDPMHCLLEGLAQGHFRFVLGLTNAEAKAKPAPLPAFRYEFPIVPNREDEPSHPIFDEKNELFMKDKEVGQISQIYGILQEQIKDGELAKVGKKLQRKNRASLEYACRSLELLPTAKELAQQRGRKSKEFWVEKLLAWRKEKPFLSNEDPELKLCTPELLELIREVVQETETPSWFGSVPYNFGDPNAGSLKADEWRSFSTVYLPFALVKAWGSRSTHARVSTADALRRALDHTMLLVQAITLACYRQTSRDRALAYQSCISKYLEGLLLSYPSNRKIRFKPNSHAAMHIYDFLLLFGAVHSWWTFPFERLVGVLQRLKSNHKPGEFESTLLKAFIRNARLRQWMSRPDIPEAIRTCAKIFDRLFGRTDYTRGEEDELAEEEFLIDSQGKSIARVKHRGITYSKSSAHVGNSLVLFYPNGDLSQVPVPGQISDIAWTGSTTELRVRRQSPIIHEADVPDPFDSYPHLNARLYRNELESDSEIIRLDWVTAHYARYQWSASEVAVLSLSRVNCSVSRS</sequence>
<accession>A0A0H2RGE4</accession>
<dbReference type="STRING" id="27342.A0A0H2RGE4"/>
<evidence type="ECO:0000313" key="2">
    <source>
        <dbReference type="Proteomes" id="UP000053477"/>
    </source>
</evidence>
<organism evidence="1 2">
    <name type="scientific">Schizopora paradoxa</name>
    <dbReference type="NCBI Taxonomy" id="27342"/>
    <lineage>
        <taxon>Eukaryota</taxon>
        <taxon>Fungi</taxon>
        <taxon>Dikarya</taxon>
        <taxon>Basidiomycota</taxon>
        <taxon>Agaricomycotina</taxon>
        <taxon>Agaricomycetes</taxon>
        <taxon>Hymenochaetales</taxon>
        <taxon>Schizoporaceae</taxon>
        <taxon>Schizopora</taxon>
    </lineage>
</organism>
<gene>
    <name evidence="1" type="ORF">SCHPADRAFT_948089</name>
</gene>
<reference evidence="1 2" key="1">
    <citation type="submission" date="2015-04" db="EMBL/GenBank/DDBJ databases">
        <title>Complete genome sequence of Schizopora paradoxa KUC8140, a cosmopolitan wood degrader in East Asia.</title>
        <authorList>
            <consortium name="DOE Joint Genome Institute"/>
            <person name="Min B."/>
            <person name="Park H."/>
            <person name="Jang Y."/>
            <person name="Kim J.-J."/>
            <person name="Kim K.H."/>
            <person name="Pangilinan J."/>
            <person name="Lipzen A."/>
            <person name="Riley R."/>
            <person name="Grigoriev I.V."/>
            <person name="Spatafora J.W."/>
            <person name="Choi I.-G."/>
        </authorList>
    </citation>
    <scope>NUCLEOTIDE SEQUENCE [LARGE SCALE GENOMIC DNA]</scope>
    <source>
        <strain evidence="1 2">KUC8140</strain>
    </source>
</reference>
<dbReference type="PANTHER" id="PTHR46579">
    <property type="entry name" value="F5/8 TYPE C DOMAIN-CONTAINING PROTEIN-RELATED"/>
    <property type="match status" value="1"/>
</dbReference>
<dbReference type="InParanoid" id="A0A0H2RGE4"/>
<protein>
    <submittedName>
        <fullName evidence="1">Uncharacterized protein</fullName>
    </submittedName>
</protein>
<dbReference type="Proteomes" id="UP000053477">
    <property type="component" value="Unassembled WGS sequence"/>
</dbReference>
<dbReference type="AlphaFoldDB" id="A0A0H2RGE4"/>
<evidence type="ECO:0000313" key="1">
    <source>
        <dbReference type="EMBL" id="KLO04001.1"/>
    </source>
</evidence>
<proteinExistence type="predicted"/>
<name>A0A0H2RGE4_9AGAM</name>
<dbReference type="EMBL" id="KQ086800">
    <property type="protein sequence ID" value="KLO04001.1"/>
    <property type="molecule type" value="Genomic_DNA"/>
</dbReference>
<dbReference type="PANTHER" id="PTHR46579:SF1">
    <property type="entry name" value="F5_8 TYPE C DOMAIN-CONTAINING PROTEIN"/>
    <property type="match status" value="1"/>
</dbReference>
<keyword evidence="2" id="KW-1185">Reference proteome</keyword>
<dbReference type="OrthoDB" id="3234349at2759"/>